<dbReference type="CDD" id="cd00090">
    <property type="entry name" value="HTH_ARSR"/>
    <property type="match status" value="1"/>
</dbReference>
<dbReference type="SUPFAM" id="SSF46785">
    <property type="entry name" value="Winged helix' DNA-binding domain"/>
    <property type="match status" value="1"/>
</dbReference>
<evidence type="ECO:0000313" key="2">
    <source>
        <dbReference type="Proteomes" id="UP000190080"/>
    </source>
</evidence>
<dbReference type="Pfam" id="PF12840">
    <property type="entry name" value="HTH_20"/>
    <property type="match status" value="1"/>
</dbReference>
<protein>
    <recommendedName>
        <fullName evidence="3">Helix-turn-helix domain protein</fullName>
    </recommendedName>
</protein>
<dbReference type="Gene3D" id="1.10.10.10">
    <property type="entry name" value="Winged helix-like DNA-binding domain superfamily/Winged helix DNA-binding domain"/>
    <property type="match status" value="1"/>
</dbReference>
<dbReference type="OrthoDB" id="9788770at2"/>
<reference evidence="1 2" key="1">
    <citation type="submission" date="2017-03" db="EMBL/GenBank/DDBJ databases">
        <title>Genome sequence of Clostridium oryzae DSM 28571.</title>
        <authorList>
            <person name="Poehlein A."/>
            <person name="Daniel R."/>
        </authorList>
    </citation>
    <scope>NUCLEOTIDE SEQUENCE [LARGE SCALE GENOMIC DNA]</scope>
    <source>
        <strain evidence="1 2">DSM 28571</strain>
    </source>
</reference>
<dbReference type="STRING" id="1450648.CLORY_04310"/>
<dbReference type="Proteomes" id="UP000190080">
    <property type="component" value="Unassembled WGS sequence"/>
</dbReference>
<evidence type="ECO:0008006" key="3">
    <source>
        <dbReference type="Google" id="ProtNLM"/>
    </source>
</evidence>
<dbReference type="RefSeq" id="WP_079421891.1">
    <property type="nucleotide sequence ID" value="NZ_MZGV01000003.1"/>
</dbReference>
<keyword evidence="2" id="KW-1185">Reference proteome</keyword>
<proteinExistence type="predicted"/>
<dbReference type="InterPro" id="IPR011991">
    <property type="entry name" value="ArsR-like_HTH"/>
</dbReference>
<dbReference type="EMBL" id="MZGV01000003">
    <property type="protein sequence ID" value="OPJ64565.1"/>
    <property type="molecule type" value="Genomic_DNA"/>
</dbReference>
<evidence type="ECO:0000313" key="1">
    <source>
        <dbReference type="EMBL" id="OPJ64565.1"/>
    </source>
</evidence>
<comment type="caution">
    <text evidence="1">The sequence shown here is derived from an EMBL/GenBank/DDBJ whole genome shotgun (WGS) entry which is preliminary data.</text>
</comment>
<name>A0A1V4IXR4_9CLOT</name>
<dbReference type="AlphaFoldDB" id="A0A1V4IXR4"/>
<dbReference type="InterPro" id="IPR036388">
    <property type="entry name" value="WH-like_DNA-bd_sf"/>
</dbReference>
<gene>
    <name evidence="1" type="ORF">CLORY_04310</name>
</gene>
<organism evidence="1 2">
    <name type="scientific">Clostridium oryzae</name>
    <dbReference type="NCBI Taxonomy" id="1450648"/>
    <lineage>
        <taxon>Bacteria</taxon>
        <taxon>Bacillati</taxon>
        <taxon>Bacillota</taxon>
        <taxon>Clostridia</taxon>
        <taxon>Eubacteriales</taxon>
        <taxon>Clostridiaceae</taxon>
        <taxon>Clostridium</taxon>
    </lineage>
</organism>
<sequence length="187" mass="21945">MDEIRILNTEEEIKAASDPYKYRIISCFDKFGEPATVKQVADKLEEVPAKVYYHVKKLEKLGILKLVYTKDINGIIAKYYELTAKSFTISHDRKNGPLNKENFSQNEMIISNMYKISYNETVKMFKNKTNKNTLNNDMGTVTLSNIYLTKDEAKKLKDYINDFLDKNDENRNGEKEEYQFFISFIKK</sequence>
<accession>A0A1V4IXR4</accession>
<dbReference type="InterPro" id="IPR036390">
    <property type="entry name" value="WH_DNA-bd_sf"/>
</dbReference>